<evidence type="ECO:0000259" key="2">
    <source>
        <dbReference type="Pfam" id="PF13847"/>
    </source>
</evidence>
<evidence type="ECO:0000313" key="4">
    <source>
        <dbReference type="Proteomes" id="UP000663722"/>
    </source>
</evidence>
<dbReference type="PANTHER" id="PTHR43591:SF24">
    <property type="entry name" value="2-METHOXY-6-POLYPRENYL-1,4-BENZOQUINOL METHYLASE, MITOCHONDRIAL"/>
    <property type="match status" value="1"/>
</dbReference>
<feature type="domain" description="Methyltransferase" evidence="2">
    <location>
        <begin position="40"/>
        <end position="163"/>
    </location>
</feature>
<dbReference type="CDD" id="cd02440">
    <property type="entry name" value="AdoMet_MTases"/>
    <property type="match status" value="1"/>
</dbReference>
<dbReference type="GO" id="GO:0008168">
    <property type="term" value="F:methyltransferase activity"/>
    <property type="evidence" value="ECO:0007669"/>
    <property type="project" value="UniProtKB-KW"/>
</dbReference>
<dbReference type="SUPFAM" id="SSF53335">
    <property type="entry name" value="S-adenosyl-L-methionine-dependent methyltransferases"/>
    <property type="match status" value="1"/>
</dbReference>
<keyword evidence="3" id="KW-0808">Transferase</keyword>
<dbReference type="KEGG" id="dmm:dnm_086470"/>
<dbReference type="AlphaFoldDB" id="A0A975GSZ9"/>
<dbReference type="Pfam" id="PF13847">
    <property type="entry name" value="Methyltransf_31"/>
    <property type="match status" value="1"/>
</dbReference>
<keyword evidence="4" id="KW-1185">Reference proteome</keyword>
<accession>A0A975GSZ9</accession>
<dbReference type="Gene3D" id="3.40.50.150">
    <property type="entry name" value="Vaccinia Virus protein VP39"/>
    <property type="match status" value="1"/>
</dbReference>
<proteinExistence type="predicted"/>
<dbReference type="InterPro" id="IPR029063">
    <property type="entry name" value="SAM-dependent_MTases_sf"/>
</dbReference>
<dbReference type="Proteomes" id="UP000663722">
    <property type="component" value="Chromosome"/>
</dbReference>
<sequence>MEVRRLNEENKSCHGHGQKKRRSSFQMQDPEIVFDALALKEGESFLDLGCGPGDYSIRAAKQVDVSGTVYALDASESMIEALKKEAAYLGIKNIRPMVADITEPLPLADNQADVCLIATVLHIPPVTRNMGKVITEVRRILRPSGRFAVIECSKKDLSFGPPEYMRLSAEEIEEAVMPQGFEKIKLTDLGFNYYIEFAVK</sequence>
<name>A0A975GSZ9_9BACT</name>
<feature type="compositionally biased region" description="Basic and acidic residues" evidence="1">
    <location>
        <begin position="1"/>
        <end position="12"/>
    </location>
</feature>
<keyword evidence="3" id="KW-0489">Methyltransferase</keyword>
<evidence type="ECO:0000256" key="1">
    <source>
        <dbReference type="SAM" id="MobiDB-lite"/>
    </source>
</evidence>
<organism evidence="3 4">
    <name type="scientific">Desulfonema magnum</name>
    <dbReference type="NCBI Taxonomy" id="45655"/>
    <lineage>
        <taxon>Bacteria</taxon>
        <taxon>Pseudomonadati</taxon>
        <taxon>Thermodesulfobacteriota</taxon>
        <taxon>Desulfobacteria</taxon>
        <taxon>Desulfobacterales</taxon>
        <taxon>Desulfococcaceae</taxon>
        <taxon>Desulfonema</taxon>
    </lineage>
</organism>
<protein>
    <submittedName>
        <fullName evidence="3">Methyltransferase domain-containing protein</fullName>
    </submittedName>
</protein>
<evidence type="ECO:0000313" key="3">
    <source>
        <dbReference type="EMBL" id="QTA92564.1"/>
    </source>
</evidence>
<feature type="region of interest" description="Disordered" evidence="1">
    <location>
        <begin position="1"/>
        <end position="25"/>
    </location>
</feature>
<dbReference type="GO" id="GO:0032259">
    <property type="term" value="P:methylation"/>
    <property type="evidence" value="ECO:0007669"/>
    <property type="project" value="UniProtKB-KW"/>
</dbReference>
<dbReference type="PANTHER" id="PTHR43591">
    <property type="entry name" value="METHYLTRANSFERASE"/>
    <property type="match status" value="1"/>
</dbReference>
<gene>
    <name evidence="3" type="ORF">dnm_086470</name>
</gene>
<reference evidence="3" key="1">
    <citation type="journal article" date="2021" name="Microb. Physiol.">
        <title>Proteogenomic Insights into the Physiology of Marine, Sulfate-Reducing, Filamentous Desulfonema limicola and Desulfonema magnum.</title>
        <authorList>
            <person name="Schnaars V."/>
            <person name="Wohlbrand L."/>
            <person name="Scheve S."/>
            <person name="Hinrichs C."/>
            <person name="Reinhardt R."/>
            <person name="Rabus R."/>
        </authorList>
    </citation>
    <scope>NUCLEOTIDE SEQUENCE</scope>
    <source>
        <strain evidence="3">4be13</strain>
    </source>
</reference>
<feature type="compositionally biased region" description="Basic residues" evidence="1">
    <location>
        <begin position="13"/>
        <end position="23"/>
    </location>
</feature>
<dbReference type="InterPro" id="IPR025714">
    <property type="entry name" value="Methyltranfer_dom"/>
</dbReference>
<dbReference type="EMBL" id="CP061800">
    <property type="protein sequence ID" value="QTA92564.1"/>
    <property type="molecule type" value="Genomic_DNA"/>
</dbReference>